<accession>U7DAK3</accession>
<dbReference type="AlphaFoldDB" id="U7DAK3"/>
<evidence type="ECO:0000313" key="2">
    <source>
        <dbReference type="EMBL" id="ERP31425.1"/>
    </source>
</evidence>
<keyword evidence="1" id="KW-1133">Transmembrane helix</keyword>
<keyword evidence="1" id="KW-0472">Membrane</keyword>
<sequence length="127" mass="13688">MPLLTQVHRPGVITARKGRNIVVQLSPESLKSVCTATGCSGCTKNFTPLKITLPSPGKNAEPGMHVLVYLPVLHEAFAAFLVFILPLCVSGATYGALLFFLIHHPTTPFPSWEVSSPCCFPCCYSAK</sequence>
<dbReference type="EMBL" id="ASJR01000013">
    <property type="protein sequence ID" value="ERP31425.1"/>
    <property type="molecule type" value="Genomic_DNA"/>
</dbReference>
<protein>
    <submittedName>
        <fullName evidence="2">Uncharacterized protein</fullName>
    </submittedName>
</protein>
<gene>
    <name evidence="2" type="ORF">CALK_1624</name>
</gene>
<comment type="caution">
    <text evidence="2">The sequence shown here is derived from an EMBL/GenBank/DDBJ whole genome shotgun (WGS) entry which is preliminary data.</text>
</comment>
<organism evidence="2 3">
    <name type="scientific">Chitinivibrio alkaliphilus ACht1</name>
    <dbReference type="NCBI Taxonomy" id="1313304"/>
    <lineage>
        <taxon>Bacteria</taxon>
        <taxon>Pseudomonadati</taxon>
        <taxon>Fibrobacterota</taxon>
        <taxon>Chitinivibrionia</taxon>
        <taxon>Chitinivibrionales</taxon>
        <taxon>Chitinivibrionaceae</taxon>
        <taxon>Chitinivibrio</taxon>
    </lineage>
</organism>
<dbReference type="STRING" id="1313304.CALK_1624"/>
<keyword evidence="3" id="KW-1185">Reference proteome</keyword>
<name>U7DAK3_9BACT</name>
<feature type="transmembrane region" description="Helical" evidence="1">
    <location>
        <begin position="76"/>
        <end position="102"/>
    </location>
</feature>
<keyword evidence="1" id="KW-0812">Transmembrane</keyword>
<dbReference type="Proteomes" id="UP000017148">
    <property type="component" value="Unassembled WGS sequence"/>
</dbReference>
<evidence type="ECO:0000256" key="1">
    <source>
        <dbReference type="SAM" id="Phobius"/>
    </source>
</evidence>
<proteinExistence type="predicted"/>
<reference evidence="2 3" key="1">
    <citation type="journal article" date="2013" name="Environ. Microbiol.">
        <title>Genome analysis of Chitinivibrio alkaliphilus gen. nov., sp. nov., a novel extremely haloalkaliphilic anaerobic chitinolytic bacterium from the candidate phylum Termite Group 3.</title>
        <authorList>
            <person name="Sorokin D.Y."/>
            <person name="Gumerov V.M."/>
            <person name="Rakitin A.L."/>
            <person name="Beletsky A.V."/>
            <person name="Damste J.S."/>
            <person name="Muyzer G."/>
            <person name="Mardanov A.V."/>
            <person name="Ravin N.V."/>
        </authorList>
    </citation>
    <scope>NUCLEOTIDE SEQUENCE [LARGE SCALE GENOMIC DNA]</scope>
    <source>
        <strain evidence="2 3">ACht1</strain>
    </source>
</reference>
<evidence type="ECO:0000313" key="3">
    <source>
        <dbReference type="Proteomes" id="UP000017148"/>
    </source>
</evidence>